<name>A0ACC1TV62_9AGAR</name>
<protein>
    <submittedName>
        <fullName evidence="1">Uncharacterized protein</fullName>
    </submittedName>
</protein>
<dbReference type="Proteomes" id="UP001163835">
    <property type="component" value="Unassembled WGS sequence"/>
</dbReference>
<comment type="caution">
    <text evidence="1">The sequence shown here is derived from an EMBL/GenBank/DDBJ whole genome shotgun (WGS) entry which is preliminary data.</text>
</comment>
<accession>A0ACC1TV62</accession>
<evidence type="ECO:0000313" key="2">
    <source>
        <dbReference type="Proteomes" id="UP001163835"/>
    </source>
</evidence>
<organism evidence="1 2">
    <name type="scientific">Lentinula aff. lateritia</name>
    <dbReference type="NCBI Taxonomy" id="2804960"/>
    <lineage>
        <taxon>Eukaryota</taxon>
        <taxon>Fungi</taxon>
        <taxon>Dikarya</taxon>
        <taxon>Basidiomycota</taxon>
        <taxon>Agaricomycotina</taxon>
        <taxon>Agaricomycetes</taxon>
        <taxon>Agaricomycetidae</taxon>
        <taxon>Agaricales</taxon>
        <taxon>Marasmiineae</taxon>
        <taxon>Omphalotaceae</taxon>
        <taxon>Lentinula</taxon>
    </lineage>
</organism>
<dbReference type="EMBL" id="MU795216">
    <property type="protein sequence ID" value="KAJ3808528.1"/>
    <property type="molecule type" value="Genomic_DNA"/>
</dbReference>
<evidence type="ECO:0000313" key="1">
    <source>
        <dbReference type="EMBL" id="KAJ3808528.1"/>
    </source>
</evidence>
<gene>
    <name evidence="1" type="ORF">F5876DRAFT_67198</name>
</gene>
<keyword evidence="2" id="KW-1185">Reference proteome</keyword>
<reference evidence="1" key="1">
    <citation type="submission" date="2022-09" db="EMBL/GenBank/DDBJ databases">
        <title>A Global Phylogenomic Analysis of the Shiitake Genus Lentinula.</title>
        <authorList>
            <consortium name="DOE Joint Genome Institute"/>
            <person name="Sierra-Patev S."/>
            <person name="Min B."/>
            <person name="Naranjo-Ortiz M."/>
            <person name="Looney B."/>
            <person name="Konkel Z."/>
            <person name="Slot J.C."/>
            <person name="Sakamoto Y."/>
            <person name="Steenwyk J.L."/>
            <person name="Rokas A."/>
            <person name="Carro J."/>
            <person name="Camarero S."/>
            <person name="Ferreira P."/>
            <person name="Molpeceres G."/>
            <person name="Ruiz-Duenas F.J."/>
            <person name="Serrano A."/>
            <person name="Henrissat B."/>
            <person name="Drula E."/>
            <person name="Hughes K.W."/>
            <person name="Mata J.L."/>
            <person name="Ishikawa N.K."/>
            <person name="Vargas-Isla R."/>
            <person name="Ushijima S."/>
            <person name="Smith C.A."/>
            <person name="Ahrendt S."/>
            <person name="Andreopoulos W."/>
            <person name="He G."/>
            <person name="Labutti K."/>
            <person name="Lipzen A."/>
            <person name="Ng V."/>
            <person name="Riley R."/>
            <person name="Sandor L."/>
            <person name="Barry K."/>
            <person name="Martinez A.T."/>
            <person name="Xiao Y."/>
            <person name="Gibbons J.G."/>
            <person name="Terashima K."/>
            <person name="Grigoriev I.V."/>
            <person name="Hibbett D.S."/>
        </authorList>
    </citation>
    <scope>NUCLEOTIDE SEQUENCE</scope>
    <source>
        <strain evidence="1">TMI1499</strain>
    </source>
</reference>
<proteinExistence type="predicted"/>
<sequence>MDELTIQHLKAQWVTHIEALSVQYKTQLQDAETLREQRRQEEADAERLAATEQQEKEKELAKEAEKKCLPIYSFQKGVRLDLIPLQLHPYVTKMITTRKYIPVKSMPRRLTPPLGTIHIAPSS</sequence>